<dbReference type="CDD" id="cd03133">
    <property type="entry name" value="GATase1_ES1"/>
    <property type="match status" value="1"/>
</dbReference>
<evidence type="ECO:0000313" key="3">
    <source>
        <dbReference type="Proteomes" id="UP000325302"/>
    </source>
</evidence>
<dbReference type="PANTHER" id="PTHR10224:SF12">
    <property type="entry name" value="GLYOXALASE ELBB"/>
    <property type="match status" value="1"/>
</dbReference>
<dbReference type="OrthoDB" id="5605062at2"/>
<proteinExistence type="inferred from homology"/>
<comment type="function">
    <text evidence="1">Displays glyoxalase activity, catalyzing the conversion of glyoxal to glycolate.</text>
</comment>
<sequence>MQNKKVAVILSGCGVFDGAEIYESTLVLLALDQAQVEYECLAPNIDQMHVINHLTGEEMPEKRNVLIEAARLARGQIKDLAEANPAEYSALIFPGGFGAAKNLSNFATQGADLSIQPDVLNFTQAIHQAGKPIGLICIAPAMAPKLIGPGTQCTIGTDAGVAQAIEQMGGQHVACEVGSFHIDEARKVVSTPAYMLAGRISEAAEGIQKLVQAVIKMM</sequence>
<dbReference type="PANTHER" id="PTHR10224">
    <property type="entry name" value="ES1 PROTEIN HOMOLOG, MITOCHONDRIAL"/>
    <property type="match status" value="1"/>
</dbReference>
<evidence type="ECO:0000256" key="1">
    <source>
        <dbReference type="PIRNR" id="PIRNR006320"/>
    </source>
</evidence>
<dbReference type="GO" id="GO:0016829">
    <property type="term" value="F:lyase activity"/>
    <property type="evidence" value="ECO:0007669"/>
    <property type="project" value="UniProtKB-UniRule"/>
</dbReference>
<keyword evidence="1 2" id="KW-0456">Lyase</keyword>
<dbReference type="RefSeq" id="WP_149389451.1">
    <property type="nucleotide sequence ID" value="NZ_SMRS01000001.1"/>
</dbReference>
<accession>A0A5A9W5Z5</accession>
<dbReference type="InterPro" id="IPR026041">
    <property type="entry name" value="ElbB"/>
</dbReference>
<dbReference type="EMBL" id="SMRS01000001">
    <property type="protein sequence ID" value="KAA0876197.1"/>
    <property type="molecule type" value="Genomic_DNA"/>
</dbReference>
<name>A0A5A9W5Z5_9GAMM</name>
<dbReference type="Proteomes" id="UP000325302">
    <property type="component" value="Unassembled WGS sequence"/>
</dbReference>
<dbReference type="NCBIfam" id="NF008747">
    <property type="entry name" value="PRK11780.1"/>
    <property type="match status" value="1"/>
</dbReference>
<protein>
    <recommendedName>
        <fullName evidence="1">Glyoxalase</fullName>
    </recommendedName>
</protein>
<comment type="catalytic activity">
    <reaction evidence="1">
        <text>glyoxal + H2O = glycolate + H(+)</text>
        <dbReference type="Rhea" id="RHEA:51672"/>
        <dbReference type="ChEBI" id="CHEBI:15377"/>
        <dbReference type="ChEBI" id="CHEBI:15378"/>
        <dbReference type="ChEBI" id="CHEBI:29805"/>
        <dbReference type="ChEBI" id="CHEBI:34779"/>
    </reaction>
</comment>
<comment type="caution">
    <text evidence="2">The sequence shown here is derived from an EMBL/GenBank/DDBJ whole genome shotgun (WGS) entry which is preliminary data.</text>
</comment>
<evidence type="ECO:0000313" key="2">
    <source>
        <dbReference type="EMBL" id="KAA0876197.1"/>
    </source>
</evidence>
<organism evidence="2 3">
    <name type="scientific">Nitrincola tapanii</name>
    <dbReference type="NCBI Taxonomy" id="1708751"/>
    <lineage>
        <taxon>Bacteria</taxon>
        <taxon>Pseudomonadati</taxon>
        <taxon>Pseudomonadota</taxon>
        <taxon>Gammaproteobacteria</taxon>
        <taxon>Oceanospirillales</taxon>
        <taxon>Oceanospirillaceae</taxon>
        <taxon>Nitrincola</taxon>
    </lineage>
</organism>
<reference evidence="2 3" key="1">
    <citation type="submission" date="2019-03" db="EMBL/GenBank/DDBJ databases">
        <title>Nitrincola sp. nov. isolated from an Indian soda lake.</title>
        <authorList>
            <person name="Joshi A."/>
            <person name="Thite S.V."/>
            <person name="Joseph N."/>
            <person name="Dhotre D."/>
            <person name="Moorthy M."/>
            <person name="Shouche Y.S."/>
        </authorList>
    </citation>
    <scope>NUCLEOTIDE SEQUENCE [LARGE SCALE GENOMIC DNA]</scope>
    <source>
        <strain evidence="2 3">MEB193</strain>
    </source>
</reference>
<keyword evidence="3" id="KW-1185">Reference proteome</keyword>
<comment type="similarity">
    <text evidence="1">Belongs to the peptidase C56 family.</text>
</comment>
<dbReference type="PIRSF" id="PIRSF006320">
    <property type="entry name" value="Elb2"/>
    <property type="match status" value="1"/>
</dbReference>
<gene>
    <name evidence="2" type="primary">elbB</name>
    <name evidence="2" type="ORF">E1H14_00170</name>
</gene>
<dbReference type="Gene3D" id="3.40.50.880">
    <property type="match status" value="1"/>
</dbReference>
<dbReference type="AlphaFoldDB" id="A0A5A9W5Z5"/>
<dbReference type="InterPro" id="IPR029062">
    <property type="entry name" value="Class_I_gatase-like"/>
</dbReference>
<dbReference type="SUPFAM" id="SSF52317">
    <property type="entry name" value="Class I glutamine amidotransferase-like"/>
    <property type="match status" value="1"/>
</dbReference>